<keyword evidence="6 10" id="KW-1133">Transmembrane helix</keyword>
<evidence type="ECO:0000256" key="9">
    <source>
        <dbReference type="ARBA" id="ARBA00023303"/>
    </source>
</evidence>
<dbReference type="NCBIfam" id="NF001843">
    <property type="entry name" value="PRK00567.1-4"/>
    <property type="match status" value="1"/>
</dbReference>
<accession>A0A2X2WEB6</accession>
<dbReference type="InterPro" id="IPR036019">
    <property type="entry name" value="MscL_channel"/>
</dbReference>
<dbReference type="GO" id="GO:0008381">
    <property type="term" value="F:mechanosensitive monoatomic ion channel activity"/>
    <property type="evidence" value="ECO:0007669"/>
    <property type="project" value="UniProtKB-UniRule"/>
</dbReference>
<keyword evidence="4 10" id="KW-1003">Cell membrane</keyword>
<dbReference type="PANTHER" id="PTHR30266">
    <property type="entry name" value="MECHANOSENSITIVE CHANNEL MSCL"/>
    <property type="match status" value="1"/>
</dbReference>
<dbReference type="PANTHER" id="PTHR30266:SF2">
    <property type="entry name" value="LARGE-CONDUCTANCE MECHANOSENSITIVE CHANNEL"/>
    <property type="match status" value="1"/>
</dbReference>
<evidence type="ECO:0000256" key="1">
    <source>
        <dbReference type="ARBA" id="ARBA00004651"/>
    </source>
</evidence>
<sequence>MWKEFKEFAMKGNVIDLAIGVIIGGAFGKIVTSLVNDIIMPVIGRLVGKVDFSNLYINLSGQQFNSLQEAQAAGAATINYGLFLNNLINFLIIAFSIFIVIKQINKLKNFTKKKEEVQVEATEKDCPYCCTKIDIKATRCPHCTSVLEEATNQSS</sequence>
<dbReference type="Pfam" id="PF01741">
    <property type="entry name" value="MscL"/>
    <property type="match status" value="1"/>
</dbReference>
<dbReference type="HAMAP" id="MF_00115">
    <property type="entry name" value="MscL"/>
    <property type="match status" value="1"/>
</dbReference>
<evidence type="ECO:0000313" key="11">
    <source>
        <dbReference type="EMBL" id="SQC85305.1"/>
    </source>
</evidence>
<name>A0A2X2WEB6_CLOPF</name>
<dbReference type="SUPFAM" id="SSF81330">
    <property type="entry name" value="Gated mechanosensitive channel"/>
    <property type="match status" value="1"/>
</dbReference>
<organism evidence="11 12">
    <name type="scientific">Clostridium perfringens</name>
    <dbReference type="NCBI Taxonomy" id="1502"/>
    <lineage>
        <taxon>Bacteria</taxon>
        <taxon>Bacillati</taxon>
        <taxon>Bacillota</taxon>
        <taxon>Clostridia</taxon>
        <taxon>Eubacteriales</taxon>
        <taxon>Clostridiaceae</taxon>
        <taxon>Clostridium</taxon>
    </lineage>
</organism>
<comment type="similarity">
    <text evidence="2 10">Belongs to the MscL family.</text>
</comment>
<proteinExistence type="inferred from homology"/>
<dbReference type="PRINTS" id="PR01264">
    <property type="entry name" value="MECHCHANNEL"/>
</dbReference>
<dbReference type="PROSITE" id="PS01327">
    <property type="entry name" value="MSCL"/>
    <property type="match status" value="1"/>
</dbReference>
<evidence type="ECO:0000256" key="8">
    <source>
        <dbReference type="ARBA" id="ARBA00023136"/>
    </source>
</evidence>
<evidence type="ECO:0000256" key="2">
    <source>
        <dbReference type="ARBA" id="ARBA00007254"/>
    </source>
</evidence>
<dbReference type="GO" id="GO:0005886">
    <property type="term" value="C:plasma membrane"/>
    <property type="evidence" value="ECO:0007669"/>
    <property type="project" value="UniProtKB-SubCell"/>
</dbReference>
<comment type="subunit">
    <text evidence="10">Homopentamer.</text>
</comment>
<protein>
    <recommendedName>
        <fullName evidence="10">Large-conductance mechanosensitive channel</fullName>
    </recommendedName>
</protein>
<comment type="function">
    <text evidence="10">Channel that opens in response to stretch forces in the membrane lipid bilayer. May participate in the regulation of osmotic pressure changes within the cell.</text>
</comment>
<gene>
    <name evidence="10 11" type="primary">mscL</name>
    <name evidence="11" type="ORF">NCTC8081_03091</name>
</gene>
<keyword evidence="9 10" id="KW-0407">Ion channel</keyword>
<evidence type="ECO:0000256" key="6">
    <source>
        <dbReference type="ARBA" id="ARBA00022989"/>
    </source>
</evidence>
<evidence type="ECO:0000256" key="7">
    <source>
        <dbReference type="ARBA" id="ARBA00023065"/>
    </source>
</evidence>
<comment type="subcellular location">
    <subcellularLocation>
        <location evidence="1 10">Cell membrane</location>
        <topology evidence="1 10">Multi-pass membrane protein</topology>
    </subcellularLocation>
</comment>
<dbReference type="AlphaFoldDB" id="A0A2X2WEB6"/>
<dbReference type="InterPro" id="IPR001185">
    <property type="entry name" value="MS_channel"/>
</dbReference>
<dbReference type="SMR" id="A0A2X2WEB6"/>
<evidence type="ECO:0000256" key="4">
    <source>
        <dbReference type="ARBA" id="ARBA00022475"/>
    </source>
</evidence>
<dbReference type="RefSeq" id="WP_011591316.1">
    <property type="nucleotide sequence ID" value="NZ_CATNYA010000087.1"/>
</dbReference>
<evidence type="ECO:0000256" key="5">
    <source>
        <dbReference type="ARBA" id="ARBA00022692"/>
    </source>
</evidence>
<feature type="transmembrane region" description="Helical" evidence="10">
    <location>
        <begin position="87"/>
        <end position="104"/>
    </location>
</feature>
<evidence type="ECO:0000313" key="12">
    <source>
        <dbReference type="Proteomes" id="UP000250234"/>
    </source>
</evidence>
<dbReference type="InterPro" id="IPR037673">
    <property type="entry name" value="MSC/AndL"/>
</dbReference>
<evidence type="ECO:0000256" key="3">
    <source>
        <dbReference type="ARBA" id="ARBA00022448"/>
    </source>
</evidence>
<keyword evidence="3 10" id="KW-0813">Transport</keyword>
<dbReference type="NCBIfam" id="NF010557">
    <property type="entry name" value="PRK13952.1"/>
    <property type="match status" value="1"/>
</dbReference>
<keyword evidence="7 10" id="KW-0406">Ion transport</keyword>
<keyword evidence="5 10" id="KW-0812">Transmembrane</keyword>
<reference evidence="11 12" key="1">
    <citation type="submission" date="2018-06" db="EMBL/GenBank/DDBJ databases">
        <authorList>
            <consortium name="Pathogen Informatics"/>
            <person name="Doyle S."/>
        </authorList>
    </citation>
    <scope>NUCLEOTIDE SEQUENCE [LARGE SCALE GENOMIC DNA]</scope>
    <source>
        <strain evidence="11 12">NCTC8081</strain>
    </source>
</reference>
<dbReference type="NCBIfam" id="TIGR00220">
    <property type="entry name" value="mscL"/>
    <property type="match status" value="1"/>
</dbReference>
<evidence type="ECO:0000256" key="10">
    <source>
        <dbReference type="HAMAP-Rule" id="MF_00115"/>
    </source>
</evidence>
<dbReference type="Gene3D" id="1.10.1200.120">
    <property type="entry name" value="Large-conductance mechanosensitive channel, MscL, domain 1"/>
    <property type="match status" value="1"/>
</dbReference>
<dbReference type="Proteomes" id="UP000250234">
    <property type="component" value="Unassembled WGS sequence"/>
</dbReference>
<keyword evidence="8 10" id="KW-0472">Membrane</keyword>
<dbReference type="InterPro" id="IPR019823">
    <property type="entry name" value="Mechanosensitive_channel_CS"/>
</dbReference>
<dbReference type="EMBL" id="UAWO01000005">
    <property type="protein sequence ID" value="SQC85305.1"/>
    <property type="molecule type" value="Genomic_DNA"/>
</dbReference>
<feature type="transmembrane region" description="Helical" evidence="10">
    <location>
        <begin position="12"/>
        <end position="31"/>
    </location>
</feature>